<dbReference type="PATRIC" id="fig|1244869.3.peg.3885"/>
<gene>
    <name evidence="1" type="ORF">H261_19501</name>
</gene>
<name>M2ZLS1_9PROT</name>
<sequence>MKNDGLLDRNFLKGKDGDRINAILSGAGHNFRLLLKWLRLLLSLILETMWAISRERQAVIGAT</sequence>
<comment type="caution">
    <text evidence="1">The sequence shown here is derived from an EMBL/GenBank/DDBJ whole genome shotgun (WGS) entry which is preliminary data.</text>
</comment>
<protein>
    <submittedName>
        <fullName evidence="1">Transposase IS4 family protein</fullName>
    </submittedName>
</protein>
<evidence type="ECO:0000313" key="2">
    <source>
        <dbReference type="Proteomes" id="UP000011744"/>
    </source>
</evidence>
<dbReference type="eggNOG" id="COG3039">
    <property type="taxonomic scope" value="Bacteria"/>
</dbReference>
<reference evidence="1 2" key="1">
    <citation type="journal article" date="2014" name="Genome Announc.">
        <title>Draft Genome Sequence of Magnetospirillum sp. Strain SO-1, a Freshwater Magnetotactic Bacterium Isolated from the Ol'khovka River, Russia.</title>
        <authorList>
            <person name="Grouzdev D.S."/>
            <person name="Dziuba M.V."/>
            <person name="Sukhacheva M.S."/>
            <person name="Mardanov A.V."/>
            <person name="Beletskiy A.V."/>
            <person name="Kuznetsov B.B."/>
            <person name="Skryabin K.G."/>
        </authorList>
    </citation>
    <scope>NUCLEOTIDE SEQUENCE [LARGE SCALE GENOMIC DNA]</scope>
    <source>
        <strain evidence="1 2">SO-1</strain>
    </source>
</reference>
<evidence type="ECO:0000313" key="1">
    <source>
        <dbReference type="EMBL" id="EME68217.1"/>
    </source>
</evidence>
<accession>M2ZLS1</accession>
<organism evidence="1 2">
    <name type="scientific">Paramagnetospirillum caucaseum</name>
    <dbReference type="NCBI Taxonomy" id="1244869"/>
    <lineage>
        <taxon>Bacteria</taxon>
        <taxon>Pseudomonadati</taxon>
        <taxon>Pseudomonadota</taxon>
        <taxon>Alphaproteobacteria</taxon>
        <taxon>Rhodospirillales</taxon>
        <taxon>Magnetospirillaceae</taxon>
        <taxon>Paramagnetospirillum</taxon>
    </lineage>
</organism>
<keyword evidence="2" id="KW-1185">Reference proteome</keyword>
<dbReference type="Proteomes" id="UP000011744">
    <property type="component" value="Unassembled WGS sequence"/>
</dbReference>
<dbReference type="EMBL" id="AONQ01000075">
    <property type="protein sequence ID" value="EME68217.1"/>
    <property type="molecule type" value="Genomic_DNA"/>
</dbReference>
<proteinExistence type="predicted"/>
<dbReference type="AlphaFoldDB" id="M2ZLS1"/>
<dbReference type="STRING" id="1244869.H261_19501"/>